<keyword evidence="12 18" id="KW-0249">Electron transport</keyword>
<dbReference type="GO" id="GO:0005743">
    <property type="term" value="C:mitochondrial inner membrane"/>
    <property type="evidence" value="ECO:0007669"/>
    <property type="project" value="UniProtKB-SubCell"/>
</dbReference>
<feature type="domain" description="Cytochrome oxidase subunit II transmembrane region profile" evidence="21">
    <location>
        <begin position="1"/>
        <end position="91"/>
    </location>
</feature>
<comment type="similarity">
    <text evidence="2 18">Belongs to the cytochrome c oxidase subunit 2 family.</text>
</comment>
<proteinExistence type="inferred from homology"/>
<reference evidence="22" key="1">
    <citation type="submission" date="2019-07" db="EMBL/GenBank/DDBJ databases">
        <authorList>
            <person name="Benito J.B."/>
            <person name="Niemiller M.L."/>
        </authorList>
    </citation>
    <scope>NUCLEOTIDE SEQUENCE</scope>
</reference>
<evidence type="ECO:0000256" key="4">
    <source>
        <dbReference type="ARBA" id="ARBA00015946"/>
    </source>
</evidence>
<dbReference type="PROSITE" id="PS50857">
    <property type="entry name" value="COX2_CUA"/>
    <property type="match status" value="1"/>
</dbReference>
<keyword evidence="8 18" id="KW-0479">Metal-binding</keyword>
<evidence type="ECO:0000256" key="6">
    <source>
        <dbReference type="ARBA" id="ARBA00022660"/>
    </source>
</evidence>
<evidence type="ECO:0000256" key="15">
    <source>
        <dbReference type="ARBA" id="ARBA00023128"/>
    </source>
</evidence>
<keyword evidence="9 18" id="KW-0999">Mitochondrion inner membrane</keyword>
<evidence type="ECO:0000256" key="14">
    <source>
        <dbReference type="ARBA" id="ARBA00023008"/>
    </source>
</evidence>
<dbReference type="SUPFAM" id="SSF49503">
    <property type="entry name" value="Cupredoxins"/>
    <property type="match status" value="1"/>
</dbReference>
<comment type="function">
    <text evidence="18">Component of the cytochrome c oxidase, the last enzyme in the mitochondrial electron transport chain which drives oxidative phosphorylation. The respiratory chain contains 3 multisubunit complexes succinate dehydrogenase (complex II, CII), ubiquinol-cytochrome c oxidoreductase (cytochrome b-c1 complex, complex III, CIII) and cytochrome c oxidase (complex IV, CIV), that cooperate to transfer electrons derived from NADH and succinate to molecular oxygen, creating an electrochemical gradient over the inner membrane that drives transmembrane transport and the ATP synthase. Cytochrome c oxidase is the component of the respiratory chain that catalyzes the reduction of oxygen to water. Electrons originating from reduced cytochrome c in the intermembrane space (IMS) are transferred via the dinuclear copper A center (CU(A)) of subunit 2 and heme A of subunit 1 to the active site in subunit 1, a binuclear center (BNC) formed by heme A3 and copper B (CU(B)). The BNC reduces molecular oxygen to 2 water molecules using 4 electrons from cytochrome c in the IMS and 4 protons from the mitochondrial matrix.</text>
</comment>
<keyword evidence="14 18" id="KW-0186">Copper</keyword>
<dbReference type="PROSITE" id="PS00078">
    <property type="entry name" value="COX2"/>
    <property type="match status" value="1"/>
</dbReference>
<evidence type="ECO:0000256" key="3">
    <source>
        <dbReference type="ARBA" id="ARBA00011164"/>
    </source>
</evidence>
<evidence type="ECO:0000256" key="19">
    <source>
        <dbReference type="SAM" id="Phobius"/>
    </source>
</evidence>
<dbReference type="Gene3D" id="1.10.287.90">
    <property type="match status" value="1"/>
</dbReference>
<evidence type="ECO:0000256" key="1">
    <source>
        <dbReference type="ARBA" id="ARBA00004448"/>
    </source>
</evidence>
<dbReference type="PANTHER" id="PTHR22888">
    <property type="entry name" value="CYTOCHROME C OXIDASE, SUBUNIT II"/>
    <property type="match status" value="1"/>
</dbReference>
<sequence length="223" mass="25239">MPVWADLSFQNSASPLMEQLAFFHDFTMIILSFILTLVGVQLSLICKSSLTNRFLLHSQTVEISWTIAPVFLLLAIALPSLQILYVLDDPFAPSLTIKTTGHQWFWSYEYSDFLGQEFDSYMNSEKTSCPRLLDADNSLILPVKTQIRMMVTSSDVIHAWTMPTLGLKVDAVPGRLNQLMLLISRPSLLFGQCSEICGANHSFMPIKVEAWPINPFLSWLKTF</sequence>
<dbReference type="InterPro" id="IPR034210">
    <property type="entry name" value="CcO_II_C"/>
</dbReference>
<dbReference type="InterPro" id="IPR002429">
    <property type="entry name" value="CcO_II-like_C"/>
</dbReference>
<evidence type="ECO:0000256" key="18">
    <source>
        <dbReference type="RuleBase" id="RU000457"/>
    </source>
</evidence>
<dbReference type="CDD" id="cd13912">
    <property type="entry name" value="CcO_II_C"/>
    <property type="match status" value="1"/>
</dbReference>
<gene>
    <name evidence="22" type="primary">COX2</name>
</gene>
<accession>A0A6C0X4U4</accession>
<dbReference type="GO" id="GO:0005507">
    <property type="term" value="F:copper ion binding"/>
    <property type="evidence" value="ECO:0007669"/>
    <property type="project" value="InterPro"/>
</dbReference>
<dbReference type="InterPro" id="IPR008972">
    <property type="entry name" value="Cupredoxin"/>
</dbReference>
<dbReference type="InterPro" id="IPR045187">
    <property type="entry name" value="CcO_II"/>
</dbReference>
<dbReference type="InterPro" id="IPR001505">
    <property type="entry name" value="Copper_CuA"/>
</dbReference>
<evidence type="ECO:0000256" key="13">
    <source>
        <dbReference type="ARBA" id="ARBA00022989"/>
    </source>
</evidence>
<evidence type="ECO:0000256" key="12">
    <source>
        <dbReference type="ARBA" id="ARBA00022982"/>
    </source>
</evidence>
<evidence type="ECO:0000256" key="11">
    <source>
        <dbReference type="ARBA" id="ARBA00022967"/>
    </source>
</evidence>
<keyword evidence="16 18" id="KW-0472">Membrane</keyword>
<evidence type="ECO:0000256" key="16">
    <source>
        <dbReference type="ARBA" id="ARBA00023136"/>
    </source>
</evidence>
<dbReference type="EMBL" id="MN175619">
    <property type="protein sequence ID" value="QIC54381.1"/>
    <property type="molecule type" value="Genomic_DNA"/>
</dbReference>
<evidence type="ECO:0000259" key="20">
    <source>
        <dbReference type="PROSITE" id="PS50857"/>
    </source>
</evidence>
<dbReference type="PANTHER" id="PTHR22888:SF9">
    <property type="entry name" value="CYTOCHROME C OXIDASE SUBUNIT 2"/>
    <property type="match status" value="1"/>
</dbReference>
<dbReference type="InterPro" id="IPR011759">
    <property type="entry name" value="Cyt_c_oxidase_su2_TM_dom"/>
</dbReference>
<dbReference type="SUPFAM" id="SSF81464">
    <property type="entry name" value="Cytochrome c oxidase subunit II-like, transmembrane region"/>
    <property type="match status" value="1"/>
</dbReference>
<dbReference type="Pfam" id="PF02790">
    <property type="entry name" value="COX2_TM"/>
    <property type="match status" value="1"/>
</dbReference>
<evidence type="ECO:0000256" key="5">
    <source>
        <dbReference type="ARBA" id="ARBA00022448"/>
    </source>
</evidence>
<keyword evidence="15 18" id="KW-0496">Mitochondrion</keyword>
<dbReference type="RefSeq" id="YP_009739769.1">
    <property type="nucleotide sequence ID" value="NC_046509.1"/>
</dbReference>
<feature type="transmembrane region" description="Helical" evidence="19">
    <location>
        <begin position="20"/>
        <end position="44"/>
    </location>
</feature>
<evidence type="ECO:0000313" key="22">
    <source>
        <dbReference type="EMBL" id="QIC54381.1"/>
    </source>
</evidence>
<dbReference type="Gene3D" id="2.60.40.420">
    <property type="entry name" value="Cupredoxins - blue copper proteins"/>
    <property type="match status" value="1"/>
</dbReference>
<protein>
    <recommendedName>
        <fullName evidence="4 18">Cytochrome c oxidase subunit 2</fullName>
    </recommendedName>
</protein>
<geneLocation type="mitochondrion" evidence="22"/>
<evidence type="ECO:0000256" key="2">
    <source>
        <dbReference type="ARBA" id="ARBA00007866"/>
    </source>
</evidence>
<keyword evidence="7 18" id="KW-0812">Transmembrane</keyword>
<keyword evidence="5 18" id="KW-0813">Transport</keyword>
<dbReference type="GeneID" id="44802945"/>
<evidence type="ECO:0000256" key="8">
    <source>
        <dbReference type="ARBA" id="ARBA00022723"/>
    </source>
</evidence>
<dbReference type="InterPro" id="IPR036257">
    <property type="entry name" value="Cyt_c_oxidase_su2_TM_sf"/>
</dbReference>
<dbReference type="Pfam" id="PF00116">
    <property type="entry name" value="COX2"/>
    <property type="match status" value="1"/>
</dbReference>
<evidence type="ECO:0000256" key="9">
    <source>
        <dbReference type="ARBA" id="ARBA00022792"/>
    </source>
</evidence>
<dbReference type="PROSITE" id="PS50999">
    <property type="entry name" value="COX2_TM"/>
    <property type="match status" value="1"/>
</dbReference>
<name>A0A6C0X4U4_9CRUS</name>
<keyword evidence="11" id="KW-1278">Translocase</keyword>
<dbReference type="GO" id="GO:0004129">
    <property type="term" value="F:cytochrome-c oxidase activity"/>
    <property type="evidence" value="ECO:0007669"/>
    <property type="project" value="UniProtKB-EC"/>
</dbReference>
<evidence type="ECO:0000259" key="21">
    <source>
        <dbReference type="PROSITE" id="PS50999"/>
    </source>
</evidence>
<comment type="catalytic activity">
    <reaction evidence="17">
        <text>4 Fe(II)-[cytochrome c] + O2 + 8 H(+)(in) = 4 Fe(III)-[cytochrome c] + 2 H2O + 4 H(+)(out)</text>
        <dbReference type="Rhea" id="RHEA:11436"/>
        <dbReference type="Rhea" id="RHEA-COMP:10350"/>
        <dbReference type="Rhea" id="RHEA-COMP:14399"/>
        <dbReference type="ChEBI" id="CHEBI:15377"/>
        <dbReference type="ChEBI" id="CHEBI:15378"/>
        <dbReference type="ChEBI" id="CHEBI:15379"/>
        <dbReference type="ChEBI" id="CHEBI:29033"/>
        <dbReference type="ChEBI" id="CHEBI:29034"/>
        <dbReference type="EC" id="7.1.1.9"/>
    </reaction>
    <physiologicalReaction direction="left-to-right" evidence="17">
        <dbReference type="Rhea" id="RHEA:11437"/>
    </physiologicalReaction>
</comment>
<dbReference type="AlphaFoldDB" id="A0A6C0X4U4"/>
<comment type="subunit">
    <text evidence="3">Component of the cytochrome c oxidase (complex IV, CIV), a multisubunit enzyme composed of a catalytic core of 3 subunits and several supernumerary subunits. The complex exists as a monomer or a dimer and forms supercomplexes (SCs) in the inner mitochondrial membrane with ubiquinol-cytochrome c oxidoreductase (cytochrome b-c1 complex, complex III, CIII).</text>
</comment>
<feature type="transmembrane region" description="Helical" evidence="19">
    <location>
        <begin position="65"/>
        <end position="87"/>
    </location>
</feature>
<dbReference type="GO" id="GO:0042773">
    <property type="term" value="P:ATP synthesis coupled electron transport"/>
    <property type="evidence" value="ECO:0007669"/>
    <property type="project" value="TreeGrafter"/>
</dbReference>
<keyword evidence="13 19" id="KW-1133">Transmembrane helix</keyword>
<comment type="subcellular location">
    <subcellularLocation>
        <location evidence="1 18">Mitochondrion inner membrane</location>
        <topology evidence="1 18">Multi-pass membrane protein</topology>
    </subcellularLocation>
</comment>
<organism evidence="22">
    <name type="scientific">Bactrurus brachycaudus</name>
    <dbReference type="NCBI Taxonomy" id="111554"/>
    <lineage>
        <taxon>Eukaryota</taxon>
        <taxon>Metazoa</taxon>
        <taxon>Ecdysozoa</taxon>
        <taxon>Arthropoda</taxon>
        <taxon>Crustacea</taxon>
        <taxon>Multicrustacea</taxon>
        <taxon>Malacostraca</taxon>
        <taxon>Eumalacostraca</taxon>
        <taxon>Peracarida</taxon>
        <taxon>Amphipoda</taxon>
        <taxon>Senticaudata</taxon>
        <taxon>Gammarida</taxon>
        <taxon>Crangonyctidira</taxon>
        <taxon>Crangonyctoidea</taxon>
        <taxon>Crangonyctidae</taxon>
        <taxon>Bactrurus</taxon>
    </lineage>
</organism>
<comment type="cofactor">
    <cofactor evidence="18">
        <name>Cu cation</name>
        <dbReference type="ChEBI" id="CHEBI:23378"/>
    </cofactor>
    <text evidence="18">Binds a copper A center.</text>
</comment>
<dbReference type="FunFam" id="2.60.40.420:FF:000001">
    <property type="entry name" value="Cytochrome c oxidase subunit 2"/>
    <property type="match status" value="1"/>
</dbReference>
<evidence type="ECO:0000256" key="10">
    <source>
        <dbReference type="ARBA" id="ARBA00022842"/>
    </source>
</evidence>
<dbReference type="PRINTS" id="PR01166">
    <property type="entry name" value="CYCOXIDASEII"/>
</dbReference>
<dbReference type="CTD" id="4513"/>
<keyword evidence="6 18" id="KW-0679">Respiratory chain</keyword>
<keyword evidence="10" id="KW-0460">Magnesium</keyword>
<evidence type="ECO:0000256" key="7">
    <source>
        <dbReference type="ARBA" id="ARBA00022692"/>
    </source>
</evidence>
<evidence type="ECO:0000256" key="17">
    <source>
        <dbReference type="ARBA" id="ARBA00049512"/>
    </source>
</evidence>
<feature type="domain" description="Cytochrome oxidase subunit II copper A binding" evidence="20">
    <location>
        <begin position="92"/>
        <end position="222"/>
    </location>
</feature>